<evidence type="ECO:0000259" key="1">
    <source>
        <dbReference type="SMART" id="SM01126"/>
    </source>
</evidence>
<dbReference type="InterPro" id="IPR053164">
    <property type="entry name" value="IS1016-like_transposase"/>
</dbReference>
<dbReference type="Proteomes" id="UP001153709">
    <property type="component" value="Chromosome 2"/>
</dbReference>
<name>A0A9P0GUT4_DIABA</name>
<dbReference type="EMBL" id="OU898277">
    <property type="protein sequence ID" value="CAH1260847.1"/>
    <property type="molecule type" value="Genomic_DNA"/>
</dbReference>
<dbReference type="AlphaFoldDB" id="A0A9P0GUT4"/>
<dbReference type="PANTHER" id="PTHR47163">
    <property type="entry name" value="DDE_TNP_IS1595 DOMAIN-CONTAINING PROTEIN"/>
    <property type="match status" value="1"/>
</dbReference>
<dbReference type="InterPro" id="IPR024445">
    <property type="entry name" value="Tnp_ISXO2-like"/>
</dbReference>
<dbReference type="PANTHER" id="PTHR47163:SF2">
    <property type="entry name" value="SI:DKEY-17M8.2"/>
    <property type="match status" value="1"/>
</dbReference>
<feature type="domain" description="ISXO2-like transposase" evidence="1">
    <location>
        <begin position="167"/>
        <end position="304"/>
    </location>
</feature>
<dbReference type="Pfam" id="PF12762">
    <property type="entry name" value="DDE_Tnp_IS1595"/>
    <property type="match status" value="1"/>
</dbReference>
<evidence type="ECO:0000313" key="2">
    <source>
        <dbReference type="EMBL" id="CAH1260847.1"/>
    </source>
</evidence>
<sequence length="324" mass="37925">MFVLVDNKIIAMTTFIVVPESKLTCDQMREEFWNLSLLAPLVNDVYDCIVWAALRNLIKNSVFCNMCNISKTFVKRTNCINQYMWKCKGCSKSTSIRDGSFFAQSHLTISQIIIVIYGFANEFSQKLICREAMLCSRSSTVNVWLNLCRKVCTKYFEQHPVELGGFNEDGESRTVELNEFHYRKVQWVFGEVERKTGKLFLTPVQARNEETLLPIISRTILPGTVIVTDGWEAYRNIGLLGGGVYEHRTVLQNYFVDPHDKSIHKQTIESVWMRVKKMLNRQYRTSTDLHLLPQYLQEFMWRERMKKKDQFVEFLICVSEQFLV</sequence>
<dbReference type="OrthoDB" id="424490at2759"/>
<proteinExistence type="predicted"/>
<keyword evidence="3" id="KW-1185">Reference proteome</keyword>
<evidence type="ECO:0000313" key="3">
    <source>
        <dbReference type="Proteomes" id="UP001153709"/>
    </source>
</evidence>
<reference evidence="2" key="1">
    <citation type="submission" date="2022-01" db="EMBL/GenBank/DDBJ databases">
        <authorList>
            <person name="King R."/>
        </authorList>
    </citation>
    <scope>NUCLEOTIDE SEQUENCE</scope>
</reference>
<dbReference type="SMART" id="SM01126">
    <property type="entry name" value="DDE_Tnp_IS1595"/>
    <property type="match status" value="1"/>
</dbReference>
<organism evidence="2 3">
    <name type="scientific">Diabrotica balteata</name>
    <name type="common">Banded cucumber beetle</name>
    <dbReference type="NCBI Taxonomy" id="107213"/>
    <lineage>
        <taxon>Eukaryota</taxon>
        <taxon>Metazoa</taxon>
        <taxon>Ecdysozoa</taxon>
        <taxon>Arthropoda</taxon>
        <taxon>Hexapoda</taxon>
        <taxon>Insecta</taxon>
        <taxon>Pterygota</taxon>
        <taxon>Neoptera</taxon>
        <taxon>Endopterygota</taxon>
        <taxon>Coleoptera</taxon>
        <taxon>Polyphaga</taxon>
        <taxon>Cucujiformia</taxon>
        <taxon>Chrysomeloidea</taxon>
        <taxon>Chrysomelidae</taxon>
        <taxon>Galerucinae</taxon>
        <taxon>Diabroticina</taxon>
        <taxon>Diabroticites</taxon>
        <taxon>Diabrotica</taxon>
    </lineage>
</organism>
<protein>
    <recommendedName>
        <fullName evidence="1">ISXO2-like transposase domain-containing protein</fullName>
    </recommendedName>
</protein>
<gene>
    <name evidence="2" type="ORF">DIABBA_LOCUS3889</name>
</gene>
<accession>A0A9P0GUT4</accession>